<dbReference type="InterPro" id="IPR011035">
    <property type="entry name" value="Ribosomal_bL25/Gln-tRNA_synth"/>
</dbReference>
<evidence type="ECO:0000259" key="2">
    <source>
        <dbReference type="Pfam" id="PF20974"/>
    </source>
</evidence>
<evidence type="ECO:0000313" key="4">
    <source>
        <dbReference type="Proteomes" id="UP000269396"/>
    </source>
</evidence>
<dbReference type="Pfam" id="PF20974">
    <property type="entry name" value="tRNA-synt_1c_C2"/>
    <property type="match status" value="1"/>
</dbReference>
<dbReference type="InterPro" id="IPR049437">
    <property type="entry name" value="tRNA-synt_1c_C2"/>
</dbReference>
<dbReference type="SUPFAM" id="SSF50715">
    <property type="entry name" value="Ribosomal protein L25-like"/>
    <property type="match status" value="1"/>
</dbReference>
<dbReference type="Proteomes" id="UP000269396">
    <property type="component" value="Unassembled WGS sequence"/>
</dbReference>
<accession>A0A3P8HSI2</accession>
<sequence>MSLNKLQIVFICIIHFRLRELYATNFHIVQNSLVIIPGALIEQSVKNAEVYTAYQFERIGFFSVDPDTNSERDGFQSNCCSKSRSW</sequence>
<dbReference type="AlphaFoldDB" id="A0A3P8HSI2"/>
<keyword evidence="1" id="KW-0648">Protein biosynthesis</keyword>
<protein>
    <recommendedName>
        <fullName evidence="2">tRNA synthetases class I (E and Q) anti-codon binding domain-containing protein</fullName>
    </recommendedName>
</protein>
<reference evidence="3 4" key="1">
    <citation type="submission" date="2018-11" db="EMBL/GenBank/DDBJ databases">
        <authorList>
            <consortium name="Pathogen Informatics"/>
        </authorList>
    </citation>
    <scope>NUCLEOTIDE SEQUENCE [LARGE SCALE GENOMIC DNA]</scope>
    <source>
        <strain>Denwood</strain>
        <strain evidence="4">Zambia</strain>
    </source>
</reference>
<dbReference type="Gene3D" id="2.40.240.10">
    <property type="entry name" value="Ribosomal Protein L25, Chain P"/>
    <property type="match status" value="1"/>
</dbReference>
<feature type="domain" description="tRNA synthetases class I (E and Q) anti-codon binding" evidence="2">
    <location>
        <begin position="25"/>
        <end position="65"/>
    </location>
</feature>
<dbReference type="EMBL" id="UZAL01043036">
    <property type="protein sequence ID" value="VDP80785.1"/>
    <property type="molecule type" value="Genomic_DNA"/>
</dbReference>
<evidence type="ECO:0000313" key="3">
    <source>
        <dbReference type="EMBL" id="VDP80785.1"/>
    </source>
</evidence>
<gene>
    <name evidence="3" type="ORF">SMTD_LOCUS19799</name>
</gene>
<dbReference type="InterPro" id="IPR020056">
    <property type="entry name" value="Rbsml_bL25/Gln-tRNA_synth_N"/>
</dbReference>
<name>A0A3P8HSI2_9TREM</name>
<dbReference type="GO" id="GO:0006412">
    <property type="term" value="P:translation"/>
    <property type="evidence" value="ECO:0007669"/>
    <property type="project" value="UniProtKB-KW"/>
</dbReference>
<evidence type="ECO:0000256" key="1">
    <source>
        <dbReference type="ARBA" id="ARBA00022917"/>
    </source>
</evidence>
<organism evidence="3 4">
    <name type="scientific">Schistosoma mattheei</name>
    <dbReference type="NCBI Taxonomy" id="31246"/>
    <lineage>
        <taxon>Eukaryota</taxon>
        <taxon>Metazoa</taxon>
        <taxon>Spiralia</taxon>
        <taxon>Lophotrochozoa</taxon>
        <taxon>Platyhelminthes</taxon>
        <taxon>Trematoda</taxon>
        <taxon>Digenea</taxon>
        <taxon>Strigeidida</taxon>
        <taxon>Schistosomatoidea</taxon>
        <taxon>Schistosomatidae</taxon>
        <taxon>Schistosoma</taxon>
    </lineage>
</organism>
<proteinExistence type="predicted"/>
<keyword evidence="4" id="KW-1185">Reference proteome</keyword>